<organism evidence="3 4">
    <name type="scientific">Stephania yunnanensis</name>
    <dbReference type="NCBI Taxonomy" id="152371"/>
    <lineage>
        <taxon>Eukaryota</taxon>
        <taxon>Viridiplantae</taxon>
        <taxon>Streptophyta</taxon>
        <taxon>Embryophyta</taxon>
        <taxon>Tracheophyta</taxon>
        <taxon>Spermatophyta</taxon>
        <taxon>Magnoliopsida</taxon>
        <taxon>Ranunculales</taxon>
        <taxon>Menispermaceae</taxon>
        <taxon>Menispermoideae</taxon>
        <taxon>Cissampelideae</taxon>
        <taxon>Stephania</taxon>
    </lineage>
</organism>
<evidence type="ECO:0000313" key="4">
    <source>
        <dbReference type="Proteomes" id="UP001420932"/>
    </source>
</evidence>
<dbReference type="InterPro" id="IPR025521">
    <property type="entry name" value="Neprosin_propep"/>
</dbReference>
<sequence>MRRRAGFGGSALQGTLLFCAIVFVVLSLGVEGKVSKQKLLEVVRKLKQLNKTPVKSIQSEDGDVIDCIDINKQPAFDHPALKNHKIQMRPTQAHPPSVEDRKEKDSSAITIVNQTWHRSGSCPAGTIPIRRVKKSELLRATSLESYGRKPYIPPPPPNKTETDQVIRDNRQYANINDKHIFPSDEGLNLTALDPHRSTTYLTTLGYNYIGASGDINVWNPGVEADDEFSTAQIWLMNGPLESFDSVEAGWIVNPKLFGDRRTRLFAYWTDDASQRTGCFNLVCAGFVQTSHEVALGAAMAVTSSEIGAQYQISLSMYMDTETGNWWLGFGSKNITIGYWPGALFSSLQHSAVIVKWGGEVYSTKILGQKPHTATAMGSGNFAWGLWGHACFIQHIRIRDYSLYWKYPEWEFLWQMKQTATELYRTDHNHSQSLFCTLEDLVETTFARDETHI</sequence>
<feature type="compositionally biased region" description="Basic and acidic residues" evidence="1">
    <location>
        <begin position="97"/>
        <end position="106"/>
    </location>
</feature>
<evidence type="ECO:0000313" key="3">
    <source>
        <dbReference type="EMBL" id="KAK9141961.1"/>
    </source>
</evidence>
<dbReference type="Proteomes" id="UP001420932">
    <property type="component" value="Unassembled WGS sequence"/>
</dbReference>
<accession>A0AAP0JXN2</accession>
<dbReference type="Pfam" id="PF03080">
    <property type="entry name" value="Neprosin"/>
    <property type="match status" value="1"/>
</dbReference>
<reference evidence="3 4" key="1">
    <citation type="submission" date="2024-01" db="EMBL/GenBank/DDBJ databases">
        <title>Genome assemblies of Stephania.</title>
        <authorList>
            <person name="Yang L."/>
        </authorList>
    </citation>
    <scope>NUCLEOTIDE SEQUENCE [LARGE SCALE GENOMIC DNA]</scope>
    <source>
        <strain evidence="3">YNDBR</strain>
        <tissue evidence="3">Leaf</tissue>
    </source>
</reference>
<gene>
    <name evidence="3" type="ORF">Syun_011361</name>
</gene>
<evidence type="ECO:0000259" key="2">
    <source>
        <dbReference type="PROSITE" id="PS52045"/>
    </source>
</evidence>
<dbReference type="Gene3D" id="3.90.1320.10">
    <property type="entry name" value="Outer-capsid protein sigma 3, large lobe"/>
    <property type="match status" value="1"/>
</dbReference>
<protein>
    <recommendedName>
        <fullName evidence="2">Neprosin PEP catalytic domain-containing protein</fullName>
    </recommendedName>
</protein>
<dbReference type="InterPro" id="IPR053168">
    <property type="entry name" value="Glutamic_endopeptidase"/>
</dbReference>
<evidence type="ECO:0000256" key="1">
    <source>
        <dbReference type="SAM" id="MobiDB-lite"/>
    </source>
</evidence>
<proteinExistence type="predicted"/>
<dbReference type="Pfam" id="PF14365">
    <property type="entry name" value="Neprosin_AP"/>
    <property type="match status" value="1"/>
</dbReference>
<dbReference type="PANTHER" id="PTHR31589:SF2">
    <property type="entry name" value="ASLB (DUF239)-RELATED"/>
    <property type="match status" value="1"/>
</dbReference>
<keyword evidence="4" id="KW-1185">Reference proteome</keyword>
<name>A0AAP0JXN2_9MAGN</name>
<dbReference type="InterPro" id="IPR004314">
    <property type="entry name" value="Neprosin"/>
</dbReference>
<comment type="caution">
    <text evidence="3">The sequence shown here is derived from an EMBL/GenBank/DDBJ whole genome shotgun (WGS) entry which is preliminary data.</text>
</comment>
<feature type="domain" description="Neprosin PEP catalytic" evidence="2">
    <location>
        <begin position="189"/>
        <end position="452"/>
    </location>
</feature>
<dbReference type="PROSITE" id="PS52045">
    <property type="entry name" value="NEPROSIN_PEP_CD"/>
    <property type="match status" value="1"/>
</dbReference>
<dbReference type="AlphaFoldDB" id="A0AAP0JXN2"/>
<feature type="region of interest" description="Disordered" evidence="1">
    <location>
        <begin position="87"/>
        <end position="106"/>
    </location>
</feature>
<dbReference type="PANTHER" id="PTHR31589">
    <property type="entry name" value="PROTEIN, PUTATIVE (DUF239)-RELATED-RELATED"/>
    <property type="match status" value="1"/>
</dbReference>
<dbReference type="EMBL" id="JBBNAF010000005">
    <property type="protein sequence ID" value="KAK9141961.1"/>
    <property type="molecule type" value="Genomic_DNA"/>
</dbReference>